<dbReference type="InterPro" id="IPR045866">
    <property type="entry name" value="FAM210A/B-like"/>
</dbReference>
<organism evidence="3 4">
    <name type="scientific">Ceraceosorus guamensis</name>
    <dbReference type="NCBI Taxonomy" id="1522189"/>
    <lineage>
        <taxon>Eukaryota</taxon>
        <taxon>Fungi</taxon>
        <taxon>Dikarya</taxon>
        <taxon>Basidiomycota</taxon>
        <taxon>Ustilaginomycotina</taxon>
        <taxon>Exobasidiomycetes</taxon>
        <taxon>Ceraceosorales</taxon>
        <taxon>Ceraceosoraceae</taxon>
        <taxon>Ceraceosorus</taxon>
    </lineage>
</organism>
<keyword evidence="1" id="KW-0472">Membrane</keyword>
<dbReference type="AlphaFoldDB" id="A0A316VNM6"/>
<evidence type="ECO:0000313" key="4">
    <source>
        <dbReference type="Proteomes" id="UP000245783"/>
    </source>
</evidence>
<evidence type="ECO:0000256" key="1">
    <source>
        <dbReference type="SAM" id="Phobius"/>
    </source>
</evidence>
<dbReference type="InterPro" id="IPR009688">
    <property type="entry name" value="FAM210A/B-like_dom"/>
</dbReference>
<feature type="non-terminal residue" evidence="3">
    <location>
        <position position="1"/>
    </location>
</feature>
<reference evidence="3 4" key="1">
    <citation type="journal article" date="2018" name="Mol. Biol. Evol.">
        <title>Broad Genomic Sampling Reveals a Smut Pathogenic Ancestry of the Fungal Clade Ustilaginomycotina.</title>
        <authorList>
            <person name="Kijpornyongpan T."/>
            <person name="Mondo S.J."/>
            <person name="Barry K."/>
            <person name="Sandor L."/>
            <person name="Lee J."/>
            <person name="Lipzen A."/>
            <person name="Pangilinan J."/>
            <person name="LaButti K."/>
            <person name="Hainaut M."/>
            <person name="Henrissat B."/>
            <person name="Grigoriev I.V."/>
            <person name="Spatafora J.W."/>
            <person name="Aime M.C."/>
        </authorList>
    </citation>
    <scope>NUCLEOTIDE SEQUENCE [LARGE SCALE GENOMIC DNA]</scope>
    <source>
        <strain evidence="3 4">MCA 4658</strain>
    </source>
</reference>
<feature type="transmembrane region" description="Helical" evidence="1">
    <location>
        <begin position="20"/>
        <end position="42"/>
    </location>
</feature>
<dbReference type="Pfam" id="PF06916">
    <property type="entry name" value="FAM210A-B_dom"/>
    <property type="match status" value="1"/>
</dbReference>
<dbReference type="GeneID" id="37033319"/>
<dbReference type="PANTHER" id="PTHR21377:SF0">
    <property type="entry name" value="PROTEIN FAM210B, MITOCHONDRIAL"/>
    <property type="match status" value="1"/>
</dbReference>
<feature type="non-terminal residue" evidence="3">
    <location>
        <position position="117"/>
    </location>
</feature>
<gene>
    <name evidence="3" type="ORF">IE81DRAFT_274818</name>
</gene>
<dbReference type="GO" id="GO:0005739">
    <property type="term" value="C:mitochondrion"/>
    <property type="evidence" value="ECO:0007669"/>
    <property type="project" value="TreeGrafter"/>
</dbReference>
<evidence type="ECO:0000313" key="3">
    <source>
        <dbReference type="EMBL" id="PWN39177.1"/>
    </source>
</evidence>
<evidence type="ECO:0000259" key="2">
    <source>
        <dbReference type="Pfam" id="PF06916"/>
    </source>
</evidence>
<dbReference type="InParanoid" id="A0A316VNM6"/>
<name>A0A316VNM6_9BASI</name>
<keyword evidence="1" id="KW-0812">Transmembrane</keyword>
<sequence length="117" mass="13522">PRSFKERMRYLWKRYGWWALGVYQLWSFVDVSLTFAAIHLLGADHIRKLEGRVREWAGIGKRQMKDEDGEGMISAAVWTELVLAYTIHKTLLLPFRVALTAAVTPAFVKQMVKLGWA</sequence>
<protein>
    <recommendedName>
        <fullName evidence="2">DUF1279 domain-containing protein</fullName>
    </recommendedName>
</protein>
<dbReference type="PANTHER" id="PTHR21377">
    <property type="entry name" value="PROTEIN FAM210B, MITOCHONDRIAL"/>
    <property type="match status" value="1"/>
</dbReference>
<dbReference type="Proteomes" id="UP000245783">
    <property type="component" value="Unassembled WGS sequence"/>
</dbReference>
<accession>A0A316VNM6</accession>
<dbReference type="OrthoDB" id="426386at2759"/>
<keyword evidence="1" id="KW-1133">Transmembrane helix</keyword>
<dbReference type="RefSeq" id="XP_025366337.1">
    <property type="nucleotide sequence ID" value="XM_025511449.1"/>
</dbReference>
<feature type="domain" description="DUF1279" evidence="2">
    <location>
        <begin position="6"/>
        <end position="105"/>
    </location>
</feature>
<dbReference type="EMBL" id="KZ819488">
    <property type="protein sequence ID" value="PWN39177.1"/>
    <property type="molecule type" value="Genomic_DNA"/>
</dbReference>
<dbReference type="STRING" id="1522189.A0A316VNM6"/>
<proteinExistence type="predicted"/>
<keyword evidence="4" id="KW-1185">Reference proteome</keyword>
<dbReference type="FunCoup" id="A0A316VNM6">
    <property type="interactions" value="145"/>
</dbReference>